<feature type="domain" description="DUF6594" evidence="2">
    <location>
        <begin position="15"/>
        <end position="301"/>
    </location>
</feature>
<proteinExistence type="predicted"/>
<dbReference type="AlphaFoldDB" id="A0A8H5ZFG5"/>
<evidence type="ECO:0000256" key="1">
    <source>
        <dbReference type="SAM" id="Phobius"/>
    </source>
</evidence>
<evidence type="ECO:0000259" key="2">
    <source>
        <dbReference type="Pfam" id="PF20237"/>
    </source>
</evidence>
<dbReference type="PANTHER" id="PTHR34502">
    <property type="entry name" value="DUF6594 DOMAIN-CONTAINING PROTEIN-RELATED"/>
    <property type="match status" value="1"/>
</dbReference>
<comment type="caution">
    <text evidence="3">The sequence shown here is derived from an EMBL/GenBank/DDBJ whole genome shotgun (WGS) entry which is preliminary data.</text>
</comment>
<dbReference type="EMBL" id="WNKQ01000014">
    <property type="protein sequence ID" value="KAF5847234.1"/>
    <property type="molecule type" value="Genomic_DNA"/>
</dbReference>
<dbReference type="Pfam" id="PF20237">
    <property type="entry name" value="DUF6594"/>
    <property type="match status" value="1"/>
</dbReference>
<keyword evidence="1" id="KW-1133">Transmembrane helix</keyword>
<gene>
    <name evidence="3" type="ORF">GGP41_003537</name>
</gene>
<feature type="transmembrane region" description="Helical" evidence="1">
    <location>
        <begin position="236"/>
        <end position="257"/>
    </location>
</feature>
<feature type="transmembrane region" description="Helical" evidence="1">
    <location>
        <begin position="264"/>
        <end position="283"/>
    </location>
</feature>
<reference evidence="3" key="1">
    <citation type="submission" date="2019-11" db="EMBL/GenBank/DDBJ databases">
        <title>Bipolaris sorokiniana Genome sequencing.</title>
        <authorList>
            <person name="Wang H."/>
        </authorList>
    </citation>
    <scope>NUCLEOTIDE SEQUENCE</scope>
</reference>
<accession>A0A8H5ZFG5</accession>
<organism evidence="3 4">
    <name type="scientific">Cochliobolus sativus</name>
    <name type="common">Common root rot and spot blotch fungus</name>
    <name type="synonym">Bipolaris sorokiniana</name>
    <dbReference type="NCBI Taxonomy" id="45130"/>
    <lineage>
        <taxon>Eukaryota</taxon>
        <taxon>Fungi</taxon>
        <taxon>Dikarya</taxon>
        <taxon>Ascomycota</taxon>
        <taxon>Pezizomycotina</taxon>
        <taxon>Dothideomycetes</taxon>
        <taxon>Pleosporomycetidae</taxon>
        <taxon>Pleosporales</taxon>
        <taxon>Pleosporineae</taxon>
        <taxon>Pleosporaceae</taxon>
        <taxon>Bipolaris</taxon>
    </lineage>
</organism>
<sequence>MSASHDPLQEYVVGYPKLAAQIEILPELSMFRRFGALNAQNLLYMQAELAYLEKKLRERQQIDANDPSGKRSAYALNWFWLKGSENTDAGEQQALVLRIRQVLKEYSMLPNISKNDIIILIPTDETLIQQASILKYPKPSPWDLHHMQNYLQTSEMGSNALTGDDARIWGSVLDRDSQNPDLITLCPREKKDAFSAWAAESTIINLLRCGCARFMKPSRVHGVVGYQDGTIYRVTYWFTSILASLIPIASIAVLYRVQSMSARLGIIAGFNVLVSICLMALTGAKRAEVFAITAAFAAVQVVFVGSDRVKGA</sequence>
<evidence type="ECO:0000313" key="3">
    <source>
        <dbReference type="EMBL" id="KAF5847234.1"/>
    </source>
</evidence>
<dbReference type="InterPro" id="IPR046529">
    <property type="entry name" value="DUF6594"/>
</dbReference>
<keyword evidence="1" id="KW-0812">Transmembrane</keyword>
<keyword evidence="1" id="KW-0472">Membrane</keyword>
<dbReference type="Proteomes" id="UP000624244">
    <property type="component" value="Unassembled WGS sequence"/>
</dbReference>
<dbReference type="PANTHER" id="PTHR34502:SF5">
    <property type="entry name" value="DUF6594 DOMAIN-CONTAINING PROTEIN"/>
    <property type="match status" value="1"/>
</dbReference>
<evidence type="ECO:0000313" key="4">
    <source>
        <dbReference type="Proteomes" id="UP000624244"/>
    </source>
</evidence>
<protein>
    <recommendedName>
        <fullName evidence="2">DUF6594 domain-containing protein</fullName>
    </recommendedName>
</protein>
<feature type="transmembrane region" description="Helical" evidence="1">
    <location>
        <begin position="289"/>
        <end position="306"/>
    </location>
</feature>
<name>A0A8H5ZFG5_COCSA</name>